<dbReference type="HOGENOM" id="CLU_016472_0_2_3"/>
<comment type="cofactor">
    <cofactor evidence="5">
        <name>Fe(2+)</name>
        <dbReference type="ChEBI" id="CHEBI:29033"/>
    </cofactor>
    <text evidence="5">Binds 1 Fe(2+) ion per subunit.</text>
</comment>
<feature type="binding site" evidence="5">
    <location>
        <position position="237"/>
    </location>
    <ligand>
        <name>Fe cation</name>
        <dbReference type="ChEBI" id="CHEBI:24875"/>
        <note>catalytic</note>
    </ligand>
</feature>
<name>B7KII5_GLOC7</name>
<keyword evidence="3" id="KW-0560">Oxidoreductase</keyword>
<dbReference type="Proteomes" id="UP000002384">
    <property type="component" value="Chromosome"/>
</dbReference>
<feature type="binding site" evidence="5">
    <location>
        <position position="301"/>
    </location>
    <ligand>
        <name>Fe cation</name>
        <dbReference type="ChEBI" id="CHEBI:24875"/>
        <note>catalytic</note>
    </ligand>
</feature>
<dbReference type="Pfam" id="PF03055">
    <property type="entry name" value="RPE65"/>
    <property type="match status" value="1"/>
</dbReference>
<dbReference type="AlphaFoldDB" id="B7KII5"/>
<reference evidence="7" key="1">
    <citation type="journal article" date="2011" name="MBio">
        <title>Novel metabolic attributes of the genus Cyanothece, comprising a group of unicellular nitrogen-fixing Cyanobacteria.</title>
        <authorList>
            <person name="Bandyopadhyay A."/>
            <person name="Elvitigala T."/>
            <person name="Welsh E."/>
            <person name="Stockel J."/>
            <person name="Liberton M."/>
            <person name="Min H."/>
            <person name="Sherman L.A."/>
            <person name="Pakrasi H.B."/>
        </authorList>
    </citation>
    <scope>NUCLEOTIDE SEQUENCE [LARGE SCALE GENOMIC DNA]</scope>
    <source>
        <strain evidence="7">PCC 7424</strain>
    </source>
</reference>
<evidence type="ECO:0000256" key="3">
    <source>
        <dbReference type="ARBA" id="ARBA00023002"/>
    </source>
</evidence>
<evidence type="ECO:0000256" key="5">
    <source>
        <dbReference type="PIRSR" id="PIRSR604294-1"/>
    </source>
</evidence>
<dbReference type="GO" id="GO:0046872">
    <property type="term" value="F:metal ion binding"/>
    <property type="evidence" value="ECO:0007669"/>
    <property type="project" value="UniProtKB-KW"/>
</dbReference>
<sequence length="488" mass="56133">MKRRDFLLTAIASSVASVVTHPLSVKSQPVYKHWKKYQPWTSNDIFLQGINAPVFEEVDINNVKITGQIPMDLEGMYVRNGPNPMFKPATYNYPLEGDGMLHAIYFNGGKVRYKNRWVQTTELAYKMFEGKELAEFKFHNSANTNIISYGDKLLALCEIGLPYQMTPELETIGVWNFGGKLEQAMTAHPKLDPVTKELHFYRYSFFNPPYLHYYVADAQGKIIKTLPIELSQPALLHDMAITENYAIFFVCPLGFDLTQARENNNPFIWQPEKGTKIILVNHKNLNQSPIVIETESFWVWHFMNAFEENGNISVDFVYYPSMKFESSLEAILSNSSNFHRLVINLDTKTVKSNALDDQYVDFPVLDTRQLGRKYQFGYTVYLDKQEMLQKQKPNYFTALIQYDIVNNSRKIHKFKPGCYGGEPAFVPKPNGNSELEGYIMTWVYDENKQTSDLLILDPANFEGEPIATVHLPVRVPNGFHGNWISHHG</sequence>
<dbReference type="GO" id="GO:0010436">
    <property type="term" value="F:carotenoid dioxygenase activity"/>
    <property type="evidence" value="ECO:0007669"/>
    <property type="project" value="TreeGrafter"/>
</dbReference>
<evidence type="ECO:0000256" key="2">
    <source>
        <dbReference type="ARBA" id="ARBA00022723"/>
    </source>
</evidence>
<dbReference type="KEGG" id="cyc:PCC7424_0935"/>
<evidence type="ECO:0000313" key="6">
    <source>
        <dbReference type="EMBL" id="ACK69391.1"/>
    </source>
</evidence>
<keyword evidence="7" id="KW-1185">Reference proteome</keyword>
<dbReference type="RefSeq" id="WP_012598338.1">
    <property type="nucleotide sequence ID" value="NC_011729.1"/>
</dbReference>
<dbReference type="STRING" id="65393.PCC7424_0935"/>
<organism evidence="6 7">
    <name type="scientific">Gloeothece citriformis (strain PCC 7424)</name>
    <name type="common">Cyanothece sp. (strain PCC 7424)</name>
    <dbReference type="NCBI Taxonomy" id="65393"/>
    <lineage>
        <taxon>Bacteria</taxon>
        <taxon>Bacillati</taxon>
        <taxon>Cyanobacteriota</taxon>
        <taxon>Cyanophyceae</taxon>
        <taxon>Oscillatoriophycideae</taxon>
        <taxon>Chroococcales</taxon>
        <taxon>Aphanothecaceae</taxon>
        <taxon>Gloeothece</taxon>
        <taxon>Gloeothece citriformis</taxon>
    </lineage>
</organism>
<protein>
    <submittedName>
        <fullName evidence="6">Carotenoid oxygenase</fullName>
    </submittedName>
</protein>
<keyword evidence="2 5" id="KW-0479">Metal-binding</keyword>
<dbReference type="EMBL" id="CP001291">
    <property type="protein sequence ID" value="ACK69391.1"/>
    <property type="molecule type" value="Genomic_DNA"/>
</dbReference>
<evidence type="ECO:0000256" key="1">
    <source>
        <dbReference type="ARBA" id="ARBA00006787"/>
    </source>
</evidence>
<keyword evidence="4 5" id="KW-0408">Iron</keyword>
<dbReference type="PANTHER" id="PTHR10543">
    <property type="entry name" value="BETA-CAROTENE DIOXYGENASE"/>
    <property type="match status" value="1"/>
</dbReference>
<feature type="binding site" evidence="5">
    <location>
        <position position="480"/>
    </location>
    <ligand>
        <name>Fe cation</name>
        <dbReference type="ChEBI" id="CHEBI:24875"/>
        <note>catalytic</note>
    </ligand>
</feature>
<dbReference type="PANTHER" id="PTHR10543:SF89">
    <property type="entry name" value="CAROTENOID 9,10(9',10')-CLEAVAGE DIOXYGENASE 1"/>
    <property type="match status" value="1"/>
</dbReference>
<accession>B7KII5</accession>
<feature type="binding site" evidence="5">
    <location>
        <position position="188"/>
    </location>
    <ligand>
        <name>Fe cation</name>
        <dbReference type="ChEBI" id="CHEBI:24875"/>
        <note>catalytic</note>
    </ligand>
</feature>
<comment type="similarity">
    <text evidence="1">Belongs to the carotenoid oxygenase family.</text>
</comment>
<proteinExistence type="inferred from homology"/>
<evidence type="ECO:0000256" key="4">
    <source>
        <dbReference type="ARBA" id="ARBA00023004"/>
    </source>
</evidence>
<dbReference type="InterPro" id="IPR004294">
    <property type="entry name" value="Carotenoid_Oase"/>
</dbReference>
<dbReference type="GO" id="GO:0016121">
    <property type="term" value="P:carotene catabolic process"/>
    <property type="evidence" value="ECO:0007669"/>
    <property type="project" value="TreeGrafter"/>
</dbReference>
<dbReference type="OrthoDB" id="6636843at2"/>
<gene>
    <name evidence="6" type="ordered locus">PCC7424_0935</name>
</gene>
<evidence type="ECO:0000313" key="7">
    <source>
        <dbReference type="Proteomes" id="UP000002384"/>
    </source>
</evidence>
<dbReference type="eggNOG" id="COG3670">
    <property type="taxonomic scope" value="Bacteria"/>
</dbReference>